<keyword evidence="3" id="KW-1185">Reference proteome</keyword>
<reference evidence="2 3" key="1">
    <citation type="journal article" date="2016" name="Nat. Commun.">
        <title>Extremotolerant tardigrade genome and improved radiotolerance of human cultured cells by tardigrade-unique protein.</title>
        <authorList>
            <person name="Hashimoto T."/>
            <person name="Horikawa D.D."/>
            <person name="Saito Y."/>
            <person name="Kuwahara H."/>
            <person name="Kozuka-Hata H."/>
            <person name="Shin-I T."/>
            <person name="Minakuchi Y."/>
            <person name="Ohishi K."/>
            <person name="Motoyama A."/>
            <person name="Aizu T."/>
            <person name="Enomoto A."/>
            <person name="Kondo K."/>
            <person name="Tanaka S."/>
            <person name="Hara Y."/>
            <person name="Koshikawa S."/>
            <person name="Sagara H."/>
            <person name="Miura T."/>
            <person name="Yokobori S."/>
            <person name="Miyagawa K."/>
            <person name="Suzuki Y."/>
            <person name="Kubo T."/>
            <person name="Oyama M."/>
            <person name="Kohara Y."/>
            <person name="Fujiyama A."/>
            <person name="Arakawa K."/>
            <person name="Katayama T."/>
            <person name="Toyoda A."/>
            <person name="Kunieda T."/>
        </authorList>
    </citation>
    <scope>NUCLEOTIDE SEQUENCE [LARGE SCALE GENOMIC DNA]</scope>
    <source>
        <strain evidence="2 3">YOKOZUNA-1</strain>
    </source>
</reference>
<dbReference type="Proteomes" id="UP000186922">
    <property type="component" value="Unassembled WGS sequence"/>
</dbReference>
<organism evidence="2 3">
    <name type="scientific">Ramazzottius varieornatus</name>
    <name type="common">Water bear</name>
    <name type="synonym">Tardigrade</name>
    <dbReference type="NCBI Taxonomy" id="947166"/>
    <lineage>
        <taxon>Eukaryota</taxon>
        <taxon>Metazoa</taxon>
        <taxon>Ecdysozoa</taxon>
        <taxon>Tardigrada</taxon>
        <taxon>Eutardigrada</taxon>
        <taxon>Parachela</taxon>
        <taxon>Hypsibioidea</taxon>
        <taxon>Ramazzottiidae</taxon>
        <taxon>Ramazzottius</taxon>
    </lineage>
</organism>
<accession>A0A1D1UUH5</accession>
<name>A0A1D1UUH5_RAMVA</name>
<gene>
    <name evidence="2" type="primary">RvY_04230-1</name>
    <name evidence="2" type="synonym">RvY_04230.1</name>
    <name evidence="2" type="ORF">RvY_04230</name>
</gene>
<sequence>MKWGKAIGKERRSRVSRRSKRAETREIVTRKSFSDAIVYTRKMKKANNKIVGGRDGNDLTK</sequence>
<evidence type="ECO:0000313" key="2">
    <source>
        <dbReference type="EMBL" id="GAU92105.1"/>
    </source>
</evidence>
<evidence type="ECO:0000313" key="3">
    <source>
        <dbReference type="Proteomes" id="UP000186922"/>
    </source>
</evidence>
<comment type="caution">
    <text evidence="2">The sequence shown here is derived from an EMBL/GenBank/DDBJ whole genome shotgun (WGS) entry which is preliminary data.</text>
</comment>
<feature type="compositionally biased region" description="Basic residues" evidence="1">
    <location>
        <begin position="11"/>
        <end position="20"/>
    </location>
</feature>
<evidence type="ECO:0000256" key="1">
    <source>
        <dbReference type="SAM" id="MobiDB-lite"/>
    </source>
</evidence>
<dbReference type="EMBL" id="BDGG01000002">
    <property type="protein sequence ID" value="GAU92105.1"/>
    <property type="molecule type" value="Genomic_DNA"/>
</dbReference>
<proteinExistence type="predicted"/>
<feature type="region of interest" description="Disordered" evidence="1">
    <location>
        <begin position="1"/>
        <end position="23"/>
    </location>
</feature>
<dbReference type="AlphaFoldDB" id="A0A1D1UUH5"/>
<protein>
    <submittedName>
        <fullName evidence="2">Uncharacterized protein</fullName>
    </submittedName>
</protein>